<dbReference type="InParanoid" id="A0A0C3DLQ0"/>
<sequence>MSRGIEMGSEAQIACSSSPSTASTVLLVIQGDAIPVARPGSLAGEAQPNRASRVRDVGKRADQCPYQLLLSLSSRSQEATISDGQRGSWVLMTGFYTVASQWSLVSSEPKL</sequence>
<dbReference type="AlphaFoldDB" id="A0A0C3DLQ0"/>
<name>A0A0C3DLQ0_9AGAM</name>
<dbReference type="HOGENOM" id="CLU_2159880_0_0_1"/>
<keyword evidence="3" id="KW-1185">Reference proteome</keyword>
<evidence type="ECO:0000313" key="3">
    <source>
        <dbReference type="Proteomes" id="UP000053989"/>
    </source>
</evidence>
<reference evidence="2 3" key="1">
    <citation type="submission" date="2014-04" db="EMBL/GenBank/DDBJ databases">
        <authorList>
            <consortium name="DOE Joint Genome Institute"/>
            <person name="Kuo A."/>
            <person name="Kohler A."/>
            <person name="Nagy L.G."/>
            <person name="Floudas D."/>
            <person name="Copeland A."/>
            <person name="Barry K.W."/>
            <person name="Cichocki N."/>
            <person name="Veneault-Fourrey C."/>
            <person name="LaButti K."/>
            <person name="Lindquist E.A."/>
            <person name="Lipzen A."/>
            <person name="Lundell T."/>
            <person name="Morin E."/>
            <person name="Murat C."/>
            <person name="Sun H."/>
            <person name="Tunlid A."/>
            <person name="Henrissat B."/>
            <person name="Grigoriev I.V."/>
            <person name="Hibbett D.S."/>
            <person name="Martin F."/>
            <person name="Nordberg H.P."/>
            <person name="Cantor M.N."/>
            <person name="Hua S.X."/>
        </authorList>
    </citation>
    <scope>NUCLEOTIDE SEQUENCE [LARGE SCALE GENOMIC DNA]</scope>
    <source>
        <strain evidence="2 3">Foug A</strain>
    </source>
</reference>
<dbReference type="Proteomes" id="UP000053989">
    <property type="component" value="Unassembled WGS sequence"/>
</dbReference>
<organism evidence="2 3">
    <name type="scientific">Scleroderma citrinum Foug A</name>
    <dbReference type="NCBI Taxonomy" id="1036808"/>
    <lineage>
        <taxon>Eukaryota</taxon>
        <taxon>Fungi</taxon>
        <taxon>Dikarya</taxon>
        <taxon>Basidiomycota</taxon>
        <taxon>Agaricomycotina</taxon>
        <taxon>Agaricomycetes</taxon>
        <taxon>Agaricomycetidae</taxon>
        <taxon>Boletales</taxon>
        <taxon>Sclerodermatineae</taxon>
        <taxon>Sclerodermataceae</taxon>
        <taxon>Scleroderma</taxon>
    </lineage>
</organism>
<feature type="region of interest" description="Disordered" evidence="1">
    <location>
        <begin position="39"/>
        <end position="58"/>
    </location>
</feature>
<evidence type="ECO:0000313" key="2">
    <source>
        <dbReference type="EMBL" id="KIM56976.1"/>
    </source>
</evidence>
<evidence type="ECO:0000256" key="1">
    <source>
        <dbReference type="SAM" id="MobiDB-lite"/>
    </source>
</evidence>
<proteinExistence type="predicted"/>
<reference evidence="3" key="2">
    <citation type="submission" date="2015-01" db="EMBL/GenBank/DDBJ databases">
        <title>Evolutionary Origins and Diversification of the Mycorrhizal Mutualists.</title>
        <authorList>
            <consortium name="DOE Joint Genome Institute"/>
            <consortium name="Mycorrhizal Genomics Consortium"/>
            <person name="Kohler A."/>
            <person name="Kuo A."/>
            <person name="Nagy L.G."/>
            <person name="Floudas D."/>
            <person name="Copeland A."/>
            <person name="Barry K.W."/>
            <person name="Cichocki N."/>
            <person name="Veneault-Fourrey C."/>
            <person name="LaButti K."/>
            <person name="Lindquist E.A."/>
            <person name="Lipzen A."/>
            <person name="Lundell T."/>
            <person name="Morin E."/>
            <person name="Murat C."/>
            <person name="Riley R."/>
            <person name="Ohm R."/>
            <person name="Sun H."/>
            <person name="Tunlid A."/>
            <person name="Henrissat B."/>
            <person name="Grigoriev I.V."/>
            <person name="Hibbett D.S."/>
            <person name="Martin F."/>
        </authorList>
    </citation>
    <scope>NUCLEOTIDE SEQUENCE [LARGE SCALE GENOMIC DNA]</scope>
    <source>
        <strain evidence="3">Foug A</strain>
    </source>
</reference>
<accession>A0A0C3DLQ0</accession>
<dbReference type="EMBL" id="KN822107">
    <property type="protein sequence ID" value="KIM56976.1"/>
    <property type="molecule type" value="Genomic_DNA"/>
</dbReference>
<gene>
    <name evidence="2" type="ORF">SCLCIDRAFT_192162</name>
</gene>
<protein>
    <submittedName>
        <fullName evidence="2">Uncharacterized protein</fullName>
    </submittedName>
</protein>